<dbReference type="GO" id="GO:0032259">
    <property type="term" value="P:methylation"/>
    <property type="evidence" value="ECO:0007669"/>
    <property type="project" value="UniProtKB-KW"/>
</dbReference>
<name>A0ABT8GP65_9BACL</name>
<dbReference type="InterPro" id="IPR050953">
    <property type="entry name" value="N4_N6_ade-DNA_methylase"/>
</dbReference>
<reference evidence="10" key="1">
    <citation type="submission" date="2023-07" db="EMBL/GenBank/DDBJ databases">
        <title>Ureibacillus sp. isolated from freshwater well.</title>
        <authorList>
            <person name="Kirdat K."/>
            <person name="Bhatt A."/>
            <person name="Teware R."/>
            <person name="Bhavsar Y."/>
            <person name="Yadav A."/>
        </authorList>
    </citation>
    <scope>NUCLEOTIDE SEQUENCE</scope>
    <source>
        <strain evidence="10">BA0131</strain>
    </source>
</reference>
<sequence>MNIAQIEESINGIVLNSDKQEFIYNFLLAYGLPKASITRLKKGTLNLAKNPNEVIWKKKLYFKKTTDKELYDEYVKLVELKDTFTHEPRFIIITNFEKVLARDTKTLDTLDIDFKDLAKHFDFFLPFAGMEKAVYQIENPADVKAAEKMAKLYDQIKVDNKITNSEKTHELNVFLTRLLFCFFAEDTDIFSKGIFTKSIESHTQTDGSDLNGYINRLFKVLNLPNEKRINLPSYLVEFPYVNGKLFEDVEITFEFSRKSRQAILECGSLDWSLINPDIFGSMFQGVVSPEYRGSMGMHYTSVPNIMKVIRPLFLDELYEEFEKRKGNVTLLNELLHRLTTIKIFDPACGSGNFLIISYKEIRQLEMLILEELNNIESTLYLSTISLDHFYGIEKDDFAHEIAILSLWLAEHQMNREFLNKFGRTNPTLPLKASGNIISGNAALLEWNDVCPENNQEEVYILGNPPYLGARLMNSEQKKEMAIAFKGTGLKFKELDYITIWFYKASMFSRNRNCKFAFVSTNSITQGEQVALIWPYIFQQGLEIGFAFKSFKWTNNAKDKAGVTCVIIGIRKLSREKKYIFDNNIKLEVSNISPYLFNRDNTVVYGSNQQLCGLPKMTFGSMANDSGYLLLNENEYNDLINSNIEAEKFIKKFMGANEFIKGINRWCLWIRDNDLDEALKIEKIATRINNVRASRSNSKREATKKLSSIPHKFGEIRYRETEALIIPRVSSEKRLYIPIGFLDSDTIISDSALAIYNAEPWLFSLITSKMHHCWVNLVGGKLETRIRYSIENCYNTFPIPKLTDNKKKLLNEKAFEILEVRENYTEKTLAKLYENMPDDLLKVHLELDLLVDSIYKKQGFSSDEERMNHLLDLYIHFKNKEGVM</sequence>
<evidence type="ECO:0000259" key="5">
    <source>
        <dbReference type="Pfam" id="PF20464"/>
    </source>
</evidence>
<dbReference type="InterPro" id="IPR029063">
    <property type="entry name" value="SAM-dependent_MTases_sf"/>
</dbReference>
<evidence type="ECO:0000313" key="11">
    <source>
        <dbReference type="Proteomes" id="UP001172743"/>
    </source>
</evidence>
<keyword evidence="11" id="KW-1185">Reference proteome</keyword>
<evidence type="ECO:0000256" key="4">
    <source>
        <dbReference type="ARBA" id="ARBA00047942"/>
    </source>
</evidence>
<feature type="domain" description="MmeI-like helicase spacer" evidence="6">
    <location>
        <begin position="169"/>
        <end position="246"/>
    </location>
</feature>
<dbReference type="EC" id="2.1.1.72" evidence="1"/>
<evidence type="ECO:0000256" key="2">
    <source>
        <dbReference type="ARBA" id="ARBA00022603"/>
    </source>
</evidence>
<dbReference type="Pfam" id="PF20466">
    <property type="entry name" value="MmeI_TRD"/>
    <property type="match status" value="1"/>
</dbReference>
<dbReference type="SUPFAM" id="SSF53335">
    <property type="entry name" value="S-adenosyl-L-methionine-dependent methyltransferases"/>
    <property type="match status" value="1"/>
</dbReference>
<dbReference type="Pfam" id="PF20464">
    <property type="entry name" value="MmeI_N"/>
    <property type="match status" value="1"/>
</dbReference>
<dbReference type="Pfam" id="PF20473">
    <property type="entry name" value="MmeI_Mtase"/>
    <property type="match status" value="1"/>
</dbReference>
<organism evidence="10 11">
    <name type="scientific">Ureibacillus aquaedulcis</name>
    <dbReference type="NCBI Taxonomy" id="3058421"/>
    <lineage>
        <taxon>Bacteria</taxon>
        <taxon>Bacillati</taxon>
        <taxon>Bacillota</taxon>
        <taxon>Bacilli</taxon>
        <taxon>Bacillales</taxon>
        <taxon>Caryophanaceae</taxon>
        <taxon>Ureibacillus</taxon>
    </lineage>
</organism>
<proteinExistence type="predicted"/>
<dbReference type="InterPro" id="IPR046818">
    <property type="entry name" value="MmeI_C"/>
</dbReference>
<keyword evidence="3" id="KW-0808">Transferase</keyword>
<comment type="catalytic activity">
    <reaction evidence="4">
        <text>a 2'-deoxyadenosine in DNA + S-adenosyl-L-methionine = an N(6)-methyl-2'-deoxyadenosine in DNA + S-adenosyl-L-homocysteine + H(+)</text>
        <dbReference type="Rhea" id="RHEA:15197"/>
        <dbReference type="Rhea" id="RHEA-COMP:12418"/>
        <dbReference type="Rhea" id="RHEA-COMP:12419"/>
        <dbReference type="ChEBI" id="CHEBI:15378"/>
        <dbReference type="ChEBI" id="CHEBI:57856"/>
        <dbReference type="ChEBI" id="CHEBI:59789"/>
        <dbReference type="ChEBI" id="CHEBI:90615"/>
        <dbReference type="ChEBI" id="CHEBI:90616"/>
        <dbReference type="EC" id="2.1.1.72"/>
    </reaction>
</comment>
<dbReference type="Pfam" id="PF20465">
    <property type="entry name" value="MmeI_hel"/>
    <property type="match status" value="1"/>
</dbReference>
<dbReference type="PANTHER" id="PTHR33841:SF1">
    <property type="entry name" value="DNA METHYLTRANSFERASE A"/>
    <property type="match status" value="1"/>
</dbReference>
<dbReference type="Proteomes" id="UP001172743">
    <property type="component" value="Unassembled WGS sequence"/>
</dbReference>
<evidence type="ECO:0000256" key="1">
    <source>
        <dbReference type="ARBA" id="ARBA00011900"/>
    </source>
</evidence>
<dbReference type="Gene3D" id="3.40.50.150">
    <property type="entry name" value="Vaccinia Virus protein VP39"/>
    <property type="match status" value="1"/>
</dbReference>
<dbReference type="InterPro" id="IPR046820">
    <property type="entry name" value="MmeI_TRD"/>
</dbReference>
<dbReference type="PANTHER" id="PTHR33841">
    <property type="entry name" value="DNA METHYLTRANSFERASE YEEA-RELATED"/>
    <property type="match status" value="1"/>
</dbReference>
<evidence type="ECO:0000259" key="8">
    <source>
        <dbReference type="Pfam" id="PF20467"/>
    </source>
</evidence>
<feature type="domain" description="MmeI-like DNA-methyltransferase" evidence="9">
    <location>
        <begin position="322"/>
        <end position="580"/>
    </location>
</feature>
<protein>
    <recommendedName>
        <fullName evidence="1">site-specific DNA-methyltransferase (adenine-specific)</fullName>
        <ecNumber evidence="1">2.1.1.72</ecNumber>
    </recommendedName>
</protein>
<evidence type="ECO:0000313" key="10">
    <source>
        <dbReference type="EMBL" id="MDN4493096.1"/>
    </source>
</evidence>
<feature type="domain" description="MmeI-like target recognition" evidence="7">
    <location>
        <begin position="599"/>
        <end position="801"/>
    </location>
</feature>
<gene>
    <name evidence="10" type="ORF">QYB95_06035</name>
</gene>
<evidence type="ECO:0000259" key="7">
    <source>
        <dbReference type="Pfam" id="PF20466"/>
    </source>
</evidence>
<accession>A0ABT8GP65</accession>
<dbReference type="Pfam" id="PF20467">
    <property type="entry name" value="MmeI_C"/>
    <property type="match status" value="1"/>
</dbReference>
<dbReference type="InterPro" id="IPR046816">
    <property type="entry name" value="MmeI_Mtase"/>
</dbReference>
<dbReference type="RefSeq" id="WP_301137390.1">
    <property type="nucleotide sequence ID" value="NZ_JAUHTQ010000003.1"/>
</dbReference>
<dbReference type="GO" id="GO:0008168">
    <property type="term" value="F:methyltransferase activity"/>
    <property type="evidence" value="ECO:0007669"/>
    <property type="project" value="UniProtKB-KW"/>
</dbReference>
<dbReference type="InterPro" id="IPR046819">
    <property type="entry name" value="MmeI_hel"/>
</dbReference>
<feature type="domain" description="MmeI-like N-terminal" evidence="5">
    <location>
        <begin position="1"/>
        <end position="157"/>
    </location>
</feature>
<dbReference type="EMBL" id="JAUHTQ010000003">
    <property type="protein sequence ID" value="MDN4493096.1"/>
    <property type="molecule type" value="Genomic_DNA"/>
</dbReference>
<evidence type="ECO:0000259" key="9">
    <source>
        <dbReference type="Pfam" id="PF20473"/>
    </source>
</evidence>
<keyword evidence="2 10" id="KW-0489">Methyltransferase</keyword>
<evidence type="ECO:0000256" key="3">
    <source>
        <dbReference type="ARBA" id="ARBA00022679"/>
    </source>
</evidence>
<feature type="domain" description="MmeI-like C-terminal" evidence="8">
    <location>
        <begin position="803"/>
        <end position="876"/>
    </location>
</feature>
<comment type="caution">
    <text evidence="10">The sequence shown here is derived from an EMBL/GenBank/DDBJ whole genome shotgun (WGS) entry which is preliminary data.</text>
</comment>
<evidence type="ECO:0000259" key="6">
    <source>
        <dbReference type="Pfam" id="PF20465"/>
    </source>
</evidence>
<dbReference type="InterPro" id="IPR046817">
    <property type="entry name" value="MmeI_N"/>
</dbReference>